<dbReference type="PANTHER" id="PTHR14281:SF0">
    <property type="entry name" value="KINETOCHORE PROTEIN SPC25"/>
    <property type="match status" value="1"/>
</dbReference>
<dbReference type="InterPro" id="IPR045143">
    <property type="entry name" value="Spc25"/>
</dbReference>
<dbReference type="GO" id="GO:0005634">
    <property type="term" value="C:nucleus"/>
    <property type="evidence" value="ECO:0007669"/>
    <property type="project" value="UniProtKB-SubCell"/>
</dbReference>
<dbReference type="PANTHER" id="PTHR14281">
    <property type="entry name" value="KINETOCHORE PROTEIN SPC25-RELATED"/>
    <property type="match status" value="1"/>
</dbReference>
<evidence type="ECO:0000256" key="1">
    <source>
        <dbReference type="ARBA" id="ARBA00004584"/>
    </source>
</evidence>
<keyword evidence="12" id="KW-1185">Reference proteome</keyword>
<dbReference type="Gene3D" id="3.30.457.50">
    <property type="entry name" value="Chromosome segregation protein Spc25"/>
    <property type="match status" value="1"/>
</dbReference>
<keyword evidence="8 9" id="KW-0137">Centromere</keyword>
<evidence type="ECO:0000313" key="11">
    <source>
        <dbReference type="EMBL" id="EKX74427.1"/>
    </source>
</evidence>
<evidence type="ECO:0000256" key="5">
    <source>
        <dbReference type="ARBA" id="ARBA00022776"/>
    </source>
</evidence>
<dbReference type="GO" id="GO:0007059">
    <property type="term" value="P:chromosome segregation"/>
    <property type="evidence" value="ECO:0007669"/>
    <property type="project" value="InterPro"/>
</dbReference>
<dbReference type="RefSeq" id="XP_004833879.1">
    <property type="nucleotide sequence ID" value="XM_004833822.1"/>
</dbReference>
<evidence type="ECO:0000256" key="3">
    <source>
        <dbReference type="ARBA" id="ARBA00022454"/>
    </source>
</evidence>
<dbReference type="AlphaFoldDB" id="L1LG57"/>
<comment type="subcellular location">
    <subcellularLocation>
        <location evidence="1">Chromosome</location>
        <location evidence="1">Centromere</location>
    </subcellularLocation>
    <subcellularLocation>
        <location evidence="9">Nucleus</location>
    </subcellularLocation>
    <subcellularLocation>
        <location evidence="9">Chromosome</location>
        <location evidence="9">Centromere</location>
        <location evidence="9">Kinetochore</location>
    </subcellularLocation>
</comment>
<dbReference type="KEGG" id="beq:BEWA_045080"/>
<proteinExistence type="inferred from homology"/>
<keyword evidence="7 9" id="KW-0131">Cell cycle</keyword>
<dbReference type="GO" id="GO:0051301">
    <property type="term" value="P:cell division"/>
    <property type="evidence" value="ECO:0007669"/>
    <property type="project" value="UniProtKB-UniRule"/>
</dbReference>
<dbReference type="GO" id="GO:0031262">
    <property type="term" value="C:Ndc80 complex"/>
    <property type="evidence" value="ECO:0007669"/>
    <property type="project" value="InterPro"/>
</dbReference>
<dbReference type="VEuPathDB" id="PiroplasmaDB:BEWA_045080"/>
<keyword evidence="6" id="KW-0175">Coiled coil</keyword>
<organism evidence="11 12">
    <name type="scientific">Theileria equi strain WA</name>
    <dbReference type="NCBI Taxonomy" id="1537102"/>
    <lineage>
        <taxon>Eukaryota</taxon>
        <taxon>Sar</taxon>
        <taxon>Alveolata</taxon>
        <taxon>Apicomplexa</taxon>
        <taxon>Aconoidasida</taxon>
        <taxon>Piroplasmida</taxon>
        <taxon>Theileriidae</taxon>
        <taxon>Theileria</taxon>
    </lineage>
</organism>
<keyword evidence="5 9" id="KW-0498">Mitosis</keyword>
<evidence type="ECO:0000313" key="12">
    <source>
        <dbReference type="Proteomes" id="UP000031512"/>
    </source>
</evidence>
<accession>L1LG57</accession>
<protein>
    <recommendedName>
        <fullName evidence="9">Kinetochore protein SPC25</fullName>
    </recommendedName>
</protein>
<comment type="function">
    <text evidence="9">Acts as a component of the essential kinetochore-associated NDC80 complex, which is required for chromosome segregation and spindle checkpoint activity.</text>
</comment>
<dbReference type="InterPro" id="IPR013255">
    <property type="entry name" value="Spc25_C"/>
</dbReference>
<dbReference type="Pfam" id="PF08234">
    <property type="entry name" value="Spindle_Spc25"/>
    <property type="match status" value="1"/>
</dbReference>
<keyword evidence="4 9" id="KW-0132">Cell division</keyword>
<dbReference type="CDD" id="cd23784">
    <property type="entry name" value="RWD_Spc25"/>
    <property type="match status" value="1"/>
</dbReference>
<evidence type="ECO:0000256" key="7">
    <source>
        <dbReference type="ARBA" id="ARBA00023306"/>
    </source>
</evidence>
<dbReference type="OrthoDB" id="361556at2759"/>
<keyword evidence="3 9" id="KW-0158">Chromosome</keyword>
<evidence type="ECO:0000256" key="6">
    <source>
        <dbReference type="ARBA" id="ARBA00023054"/>
    </source>
</evidence>
<dbReference type="GeneID" id="15806683"/>
<evidence type="ECO:0000256" key="8">
    <source>
        <dbReference type="ARBA" id="ARBA00023328"/>
    </source>
</evidence>
<sequence>MVNCGLTPVGGIDITEDQSQSCSYPDILRGKVPTSASLLPDGSAKDRIDLLENIKLASIECQSVYDRENELTSEFESTIANILDKKALLQSHIQDVRDSLNSVRHQIQANDIAHSEINDDTNFATEIEATKQRLGELRNEKAKLKVQVEKKAKGKWSLVGITFAELEDFRNTISKNEWFFKFYHFEKVLGLGINSENGALKITFSNLGQQNPDKMCYIVLKVFEDQYSGLYCEPQLSEFDAIVSELNSGLDIGLFLCRVRQLFKISCNILNET</sequence>
<dbReference type="Proteomes" id="UP000031512">
    <property type="component" value="Unassembled WGS sequence"/>
</dbReference>
<evidence type="ECO:0000259" key="10">
    <source>
        <dbReference type="Pfam" id="PF08234"/>
    </source>
</evidence>
<evidence type="ECO:0000256" key="2">
    <source>
        <dbReference type="ARBA" id="ARBA00006379"/>
    </source>
</evidence>
<gene>
    <name evidence="11" type="ORF">BEWA_045080</name>
</gene>
<feature type="domain" description="Chromosome segregation protein Spc25 C-terminal" evidence="10">
    <location>
        <begin position="196"/>
        <end position="264"/>
    </location>
</feature>
<evidence type="ECO:0000256" key="9">
    <source>
        <dbReference type="RuleBase" id="RU367150"/>
    </source>
</evidence>
<name>L1LG57_THEEQ</name>
<keyword evidence="9" id="KW-0539">Nucleus</keyword>
<evidence type="ECO:0000256" key="4">
    <source>
        <dbReference type="ARBA" id="ARBA00022618"/>
    </source>
</evidence>
<comment type="caution">
    <text evidence="11">The sequence shown here is derived from an EMBL/GenBank/DDBJ whole genome shotgun (WGS) entry which is preliminary data.</text>
</comment>
<keyword evidence="9" id="KW-0995">Kinetochore</keyword>
<dbReference type="eggNOG" id="ENOG502TN99">
    <property type="taxonomic scope" value="Eukaryota"/>
</dbReference>
<reference evidence="11 12" key="1">
    <citation type="journal article" date="2012" name="BMC Genomics">
        <title>Comparative genomic analysis and phylogenetic position of Theileria equi.</title>
        <authorList>
            <person name="Kappmeyer L.S."/>
            <person name="Thiagarajan M."/>
            <person name="Herndon D.R."/>
            <person name="Ramsay J.D."/>
            <person name="Caler E."/>
            <person name="Djikeng A."/>
            <person name="Gillespie J.J."/>
            <person name="Lau A.O."/>
            <person name="Roalson E.H."/>
            <person name="Silva J.C."/>
            <person name="Silva M.G."/>
            <person name="Suarez C.E."/>
            <person name="Ueti M.W."/>
            <person name="Nene V.M."/>
            <person name="Mealey R.H."/>
            <person name="Knowles D.P."/>
            <person name="Brayton K.A."/>
        </authorList>
    </citation>
    <scope>NUCLEOTIDE SEQUENCE [LARGE SCALE GENOMIC DNA]</scope>
    <source>
        <strain evidence="11 12">WA</strain>
    </source>
</reference>
<comment type="subunit">
    <text evidence="9">Component of the NDC80 complex.</text>
</comment>
<comment type="similarity">
    <text evidence="2 9">Belongs to the SPC25 family.</text>
</comment>
<dbReference type="EMBL" id="ACOU01000001">
    <property type="protein sequence ID" value="EKX74427.1"/>
    <property type="molecule type" value="Genomic_DNA"/>
</dbReference>